<dbReference type="Proteomes" id="UP000765509">
    <property type="component" value="Unassembled WGS sequence"/>
</dbReference>
<evidence type="ECO:0000313" key="3">
    <source>
        <dbReference type="Proteomes" id="UP000765509"/>
    </source>
</evidence>
<comment type="caution">
    <text evidence="2">The sequence shown here is derived from an EMBL/GenBank/DDBJ whole genome shotgun (WGS) entry which is preliminary data.</text>
</comment>
<sequence length="97" mass="10771">MLANKHTRNAHSLSHPSDHVARGVPAQDTLARTPLWSMMMKVFLSRNEHQDPKQANGNDSRQLALSLPVLICPPPPRPPSDGHFTPCPKQSDYLANE</sequence>
<name>A0A9Q3H348_9BASI</name>
<gene>
    <name evidence="2" type="ORF">O181_029863</name>
</gene>
<dbReference type="EMBL" id="AVOT02010433">
    <property type="protein sequence ID" value="MBW0490148.1"/>
    <property type="molecule type" value="Genomic_DNA"/>
</dbReference>
<accession>A0A9Q3H348</accession>
<reference evidence="2" key="1">
    <citation type="submission" date="2021-03" db="EMBL/GenBank/DDBJ databases">
        <title>Draft genome sequence of rust myrtle Austropuccinia psidii MF-1, a brazilian biotype.</title>
        <authorList>
            <person name="Quecine M.C."/>
            <person name="Pachon D.M.R."/>
            <person name="Bonatelli M.L."/>
            <person name="Correr F.H."/>
            <person name="Franceschini L.M."/>
            <person name="Leite T.F."/>
            <person name="Margarido G.R.A."/>
            <person name="Almeida C.A."/>
            <person name="Ferrarezi J.A."/>
            <person name="Labate C.A."/>
        </authorList>
    </citation>
    <scope>NUCLEOTIDE SEQUENCE</scope>
    <source>
        <strain evidence="2">MF-1</strain>
    </source>
</reference>
<organism evidence="2 3">
    <name type="scientific">Austropuccinia psidii MF-1</name>
    <dbReference type="NCBI Taxonomy" id="1389203"/>
    <lineage>
        <taxon>Eukaryota</taxon>
        <taxon>Fungi</taxon>
        <taxon>Dikarya</taxon>
        <taxon>Basidiomycota</taxon>
        <taxon>Pucciniomycotina</taxon>
        <taxon>Pucciniomycetes</taxon>
        <taxon>Pucciniales</taxon>
        <taxon>Sphaerophragmiaceae</taxon>
        <taxon>Austropuccinia</taxon>
    </lineage>
</organism>
<evidence type="ECO:0000313" key="2">
    <source>
        <dbReference type="EMBL" id="MBW0490148.1"/>
    </source>
</evidence>
<evidence type="ECO:0000256" key="1">
    <source>
        <dbReference type="SAM" id="MobiDB-lite"/>
    </source>
</evidence>
<protein>
    <submittedName>
        <fullName evidence="2">Uncharacterized protein</fullName>
    </submittedName>
</protein>
<feature type="region of interest" description="Disordered" evidence="1">
    <location>
        <begin position="71"/>
        <end position="97"/>
    </location>
</feature>
<proteinExistence type="predicted"/>
<keyword evidence="3" id="KW-1185">Reference proteome</keyword>
<feature type="region of interest" description="Disordered" evidence="1">
    <location>
        <begin position="1"/>
        <end position="26"/>
    </location>
</feature>
<dbReference type="AlphaFoldDB" id="A0A9Q3H348"/>